<dbReference type="Proteomes" id="UP000422822">
    <property type="component" value="Chromosome"/>
</dbReference>
<evidence type="ECO:0000256" key="10">
    <source>
        <dbReference type="ARBA" id="ARBA00023157"/>
    </source>
</evidence>
<keyword evidence="20" id="KW-1185">Reference proteome</keyword>
<dbReference type="PROSITE" id="PS00076">
    <property type="entry name" value="PYRIDINE_REDOX_1"/>
    <property type="match status" value="1"/>
</dbReference>
<evidence type="ECO:0000256" key="15">
    <source>
        <dbReference type="PIRSR" id="PIRSR000350-4"/>
    </source>
</evidence>
<dbReference type="InterPro" id="IPR001100">
    <property type="entry name" value="Pyr_nuc-diS_OxRdtase"/>
</dbReference>
<dbReference type="InterPro" id="IPR004099">
    <property type="entry name" value="Pyr_nucl-diS_OxRdtase_dimer"/>
</dbReference>
<feature type="binding site" evidence="14">
    <location>
        <position position="267"/>
    </location>
    <ligand>
        <name>NAD(+)</name>
        <dbReference type="ChEBI" id="CHEBI:57540"/>
    </ligand>
</feature>
<feature type="domain" description="Pyridine nucleotide-disulphide oxidoreductase dimerisation" evidence="17">
    <location>
        <begin position="350"/>
        <end position="458"/>
    </location>
</feature>
<dbReference type="Pfam" id="PF07992">
    <property type="entry name" value="Pyr_redox_2"/>
    <property type="match status" value="1"/>
</dbReference>
<keyword evidence="6 16" id="KW-0285">Flavoprotein</keyword>
<comment type="subcellular location">
    <subcellularLocation>
        <location evidence="1">Cytoplasm</location>
    </subcellularLocation>
</comment>
<gene>
    <name evidence="19" type="primary">lpdA</name>
    <name evidence="19" type="ORF">EDL80_00770</name>
</gene>
<feature type="disulfide bond" description="Redox-active" evidence="15">
    <location>
        <begin position="42"/>
        <end position="47"/>
    </location>
</feature>
<evidence type="ECO:0000313" key="19">
    <source>
        <dbReference type="EMBL" id="QGR03147.1"/>
    </source>
</evidence>
<evidence type="ECO:0000256" key="9">
    <source>
        <dbReference type="ARBA" id="ARBA00023027"/>
    </source>
</evidence>
<dbReference type="InterPro" id="IPR050151">
    <property type="entry name" value="Class-I_Pyr_Nuc-Dis_Oxidored"/>
</dbReference>
<feature type="binding site" evidence="14">
    <location>
        <position position="51"/>
    </location>
    <ligand>
        <name>FAD</name>
        <dbReference type="ChEBI" id="CHEBI:57692"/>
    </ligand>
</feature>
<evidence type="ECO:0000259" key="17">
    <source>
        <dbReference type="Pfam" id="PF02852"/>
    </source>
</evidence>
<dbReference type="RefSeq" id="WP_158406312.1">
    <property type="nucleotide sequence ID" value="NZ_CP033454.1"/>
</dbReference>
<evidence type="ECO:0000256" key="6">
    <source>
        <dbReference type="ARBA" id="ARBA00022630"/>
    </source>
</evidence>
<dbReference type="InterPro" id="IPR036188">
    <property type="entry name" value="FAD/NAD-bd_sf"/>
</dbReference>
<keyword evidence="5" id="KW-0963">Cytoplasm</keyword>
<dbReference type="SUPFAM" id="SSF55424">
    <property type="entry name" value="FAD/NAD-linked reductases, dimerisation (C-terminal) domain"/>
    <property type="match status" value="1"/>
</dbReference>
<dbReference type="PANTHER" id="PTHR22912:SF217">
    <property type="entry name" value="DIHYDROLIPOYL DEHYDROGENASE"/>
    <property type="match status" value="1"/>
</dbReference>
<reference evidence="19 20" key="1">
    <citation type="submission" date="2018-10" db="EMBL/GenBank/DDBJ databases">
        <title>Propagation and draft genome sequences of three atypical Erhlichia ruminantium isolates.</title>
        <authorList>
            <person name="Liebenberg J."/>
            <person name="Steyn H."/>
            <person name="Josemans A."/>
            <person name="Zweygarth E."/>
        </authorList>
    </citation>
    <scope>NUCLEOTIDE SEQUENCE [LARGE SCALE GENOMIC DNA]</scope>
    <source>
        <strain evidence="19 20">Omatjenne</strain>
    </source>
</reference>
<dbReference type="PRINTS" id="PR00368">
    <property type="entry name" value="FADPNR"/>
</dbReference>
<keyword evidence="8 16" id="KW-0560">Oxidoreductase</keyword>
<evidence type="ECO:0000256" key="4">
    <source>
        <dbReference type="ARBA" id="ARBA00016961"/>
    </source>
</evidence>
<evidence type="ECO:0000256" key="3">
    <source>
        <dbReference type="ARBA" id="ARBA00012608"/>
    </source>
</evidence>
<dbReference type="PRINTS" id="PR00411">
    <property type="entry name" value="PNDRDTASEI"/>
</dbReference>
<accession>A0AAE6UIB0</accession>
<dbReference type="Pfam" id="PF02852">
    <property type="entry name" value="Pyr_redox_dim"/>
    <property type="match status" value="1"/>
</dbReference>
<feature type="binding site" evidence="14">
    <location>
        <begin position="180"/>
        <end position="187"/>
    </location>
    <ligand>
        <name>NAD(+)</name>
        <dbReference type="ChEBI" id="CHEBI:57540"/>
    </ligand>
</feature>
<feature type="binding site" evidence="14">
    <location>
        <position position="203"/>
    </location>
    <ligand>
        <name>NAD(+)</name>
        <dbReference type="ChEBI" id="CHEBI:57540"/>
    </ligand>
</feature>
<keyword evidence="14" id="KW-0547">Nucleotide-binding</keyword>
<dbReference type="Gene3D" id="3.50.50.60">
    <property type="entry name" value="FAD/NAD(P)-binding domain"/>
    <property type="match status" value="2"/>
</dbReference>
<keyword evidence="10" id="KW-1015">Disulfide bond</keyword>
<evidence type="ECO:0000256" key="14">
    <source>
        <dbReference type="PIRSR" id="PIRSR000350-3"/>
    </source>
</evidence>
<keyword evidence="11 16" id="KW-0676">Redox-active center</keyword>
<comment type="similarity">
    <text evidence="2 16">Belongs to the class-I pyridine nucleotide-disulfide oxidoreductase family.</text>
</comment>
<dbReference type="GO" id="GO:0050660">
    <property type="term" value="F:flavin adenine dinucleotide binding"/>
    <property type="evidence" value="ECO:0007669"/>
    <property type="project" value="InterPro"/>
</dbReference>
<dbReference type="SUPFAM" id="SSF51905">
    <property type="entry name" value="FAD/NAD(P)-binding domain"/>
    <property type="match status" value="1"/>
</dbReference>
<keyword evidence="7 14" id="KW-0274">FAD</keyword>
<protein>
    <recommendedName>
        <fullName evidence="4 16">Dihydrolipoyl dehydrogenase</fullName>
        <ecNumber evidence="3 16">1.8.1.4</ecNumber>
    </recommendedName>
</protein>
<dbReference type="InterPro" id="IPR023753">
    <property type="entry name" value="FAD/NAD-binding_dom"/>
</dbReference>
<comment type="cofactor">
    <cofactor evidence="14 16">
        <name>FAD</name>
        <dbReference type="ChEBI" id="CHEBI:57692"/>
    </cofactor>
    <text evidence="14 16">Binds 1 FAD per subunit.</text>
</comment>
<dbReference type="PANTHER" id="PTHR22912">
    <property type="entry name" value="DISULFIDE OXIDOREDUCTASE"/>
    <property type="match status" value="1"/>
</dbReference>
<evidence type="ECO:0000256" key="1">
    <source>
        <dbReference type="ARBA" id="ARBA00004496"/>
    </source>
</evidence>
<dbReference type="EC" id="1.8.1.4" evidence="3 16"/>
<evidence type="ECO:0000256" key="5">
    <source>
        <dbReference type="ARBA" id="ARBA00022490"/>
    </source>
</evidence>
<feature type="binding site" evidence="14">
    <location>
        <position position="308"/>
    </location>
    <ligand>
        <name>FAD</name>
        <dbReference type="ChEBI" id="CHEBI:57692"/>
    </ligand>
</feature>
<dbReference type="NCBIfam" id="TIGR01350">
    <property type="entry name" value="lipoamide_DH"/>
    <property type="match status" value="1"/>
</dbReference>
<evidence type="ECO:0000259" key="18">
    <source>
        <dbReference type="Pfam" id="PF07992"/>
    </source>
</evidence>
<comment type="catalytic activity">
    <reaction evidence="12 16">
        <text>N(6)-[(R)-dihydrolipoyl]-L-lysyl-[protein] + NAD(+) = N(6)-[(R)-lipoyl]-L-lysyl-[protein] + NADH + H(+)</text>
        <dbReference type="Rhea" id="RHEA:15045"/>
        <dbReference type="Rhea" id="RHEA-COMP:10474"/>
        <dbReference type="Rhea" id="RHEA-COMP:10475"/>
        <dbReference type="ChEBI" id="CHEBI:15378"/>
        <dbReference type="ChEBI" id="CHEBI:57540"/>
        <dbReference type="ChEBI" id="CHEBI:57945"/>
        <dbReference type="ChEBI" id="CHEBI:83099"/>
        <dbReference type="ChEBI" id="CHEBI:83100"/>
        <dbReference type="EC" id="1.8.1.4"/>
    </reaction>
</comment>
<evidence type="ECO:0000256" key="13">
    <source>
        <dbReference type="PIRSR" id="PIRSR000350-2"/>
    </source>
</evidence>
<dbReference type="AlphaFoldDB" id="A0AAE6UIB0"/>
<dbReference type="FunFam" id="3.30.390.30:FF:000001">
    <property type="entry name" value="Dihydrolipoyl dehydrogenase"/>
    <property type="match status" value="1"/>
</dbReference>
<comment type="miscellaneous">
    <text evidence="16">The active site is a redox-active disulfide bond.</text>
</comment>
<evidence type="ECO:0000256" key="16">
    <source>
        <dbReference type="RuleBase" id="RU003692"/>
    </source>
</evidence>
<dbReference type="Gene3D" id="3.30.390.30">
    <property type="match status" value="1"/>
</dbReference>
<evidence type="ECO:0000313" key="20">
    <source>
        <dbReference type="Proteomes" id="UP000422822"/>
    </source>
</evidence>
<dbReference type="InterPro" id="IPR016156">
    <property type="entry name" value="FAD/NAD-linked_Rdtase_dimer_sf"/>
</dbReference>
<dbReference type="GO" id="GO:0004148">
    <property type="term" value="F:dihydrolipoyl dehydrogenase (NADH) activity"/>
    <property type="evidence" value="ECO:0007669"/>
    <property type="project" value="UniProtKB-EC"/>
</dbReference>
<organism evidence="19 20">
    <name type="scientific">Ehrlichia ruminantium</name>
    <name type="common">heartwater rickettsia</name>
    <name type="synonym">Cowdria ruminantium</name>
    <dbReference type="NCBI Taxonomy" id="779"/>
    <lineage>
        <taxon>Bacteria</taxon>
        <taxon>Pseudomonadati</taxon>
        <taxon>Pseudomonadota</taxon>
        <taxon>Alphaproteobacteria</taxon>
        <taxon>Rickettsiales</taxon>
        <taxon>Anaplasmataceae</taxon>
        <taxon>Ehrlichia</taxon>
    </lineage>
</organism>
<dbReference type="GO" id="GO:0006103">
    <property type="term" value="P:2-oxoglutarate metabolic process"/>
    <property type="evidence" value="ECO:0007669"/>
    <property type="project" value="TreeGrafter"/>
</dbReference>
<feature type="domain" description="FAD/NAD(P)-binding" evidence="18">
    <location>
        <begin position="6"/>
        <end position="323"/>
    </location>
</feature>
<evidence type="ECO:0000256" key="2">
    <source>
        <dbReference type="ARBA" id="ARBA00007532"/>
    </source>
</evidence>
<evidence type="ECO:0000256" key="12">
    <source>
        <dbReference type="ARBA" id="ARBA00049187"/>
    </source>
</evidence>
<evidence type="ECO:0000256" key="8">
    <source>
        <dbReference type="ARBA" id="ARBA00023002"/>
    </source>
</evidence>
<evidence type="ECO:0000256" key="11">
    <source>
        <dbReference type="ARBA" id="ARBA00023284"/>
    </source>
</evidence>
<dbReference type="PIRSF" id="PIRSF000350">
    <property type="entry name" value="Mercury_reductase_MerA"/>
    <property type="match status" value="1"/>
</dbReference>
<dbReference type="GO" id="GO:0005737">
    <property type="term" value="C:cytoplasm"/>
    <property type="evidence" value="ECO:0007669"/>
    <property type="project" value="UniProtKB-SubCell"/>
</dbReference>
<sequence>MNKHEFLIIGSGPGGYIAAIRAAQLGYDVAIIEKENTLGGICLNWGCIPTKSLLHSALIYHNIKKADIFGINVTDVTYNFTKIIERSRNVVDKLSNGIHGLMKKNNIKVYFGTAKLLGQEMVQVLDHNNNTINITSKHIILATGTYPRNLPDIDFDNNIVWNAKNAMTSTILPKSLAIIGTGAIGTEFASFYNTFGTQVTMIELKENILPLEDHEISQSMHHILSQKGVKIYTKSSVTKLEKSNNNARIQISDTIDLEVDKIILAVGIQPNIHDLGLNNTKVQTDKAGFIITDEYCCTAESGIYAIGDVAGPPCLAHKASHEAILCVENIAVQEKKIIGNNIHPINKENIPSCIFSIPQVASIGLTEHQAKNAGYDIKIGKFNASCSGKAVAIDETEGFVKVIINKATGELLGAHMIGAEVTEMINGYIIGKQVEATDRDIISSIFPHPTLSEMIHEAVLASNNESLNS</sequence>
<feature type="active site" description="Proton acceptor" evidence="13">
    <location>
        <position position="448"/>
    </location>
</feature>
<proteinExistence type="inferred from homology"/>
<evidence type="ECO:0000256" key="7">
    <source>
        <dbReference type="ARBA" id="ARBA00022827"/>
    </source>
</evidence>
<dbReference type="EMBL" id="CP033455">
    <property type="protein sequence ID" value="QGR03147.1"/>
    <property type="molecule type" value="Genomic_DNA"/>
</dbReference>
<keyword evidence="9 14" id="KW-0520">NAD</keyword>
<dbReference type="InterPro" id="IPR012999">
    <property type="entry name" value="Pyr_OxRdtase_I_AS"/>
</dbReference>
<name>A0AAE6UIB0_EHRRU</name>
<dbReference type="InterPro" id="IPR006258">
    <property type="entry name" value="Lipoamide_DH"/>
</dbReference>